<dbReference type="InterPro" id="IPR020476">
    <property type="entry name" value="Nudix_hydrolase"/>
</dbReference>
<dbReference type="Gene3D" id="3.90.79.10">
    <property type="entry name" value="Nucleoside Triphosphate Pyrophosphohydrolase"/>
    <property type="match status" value="1"/>
</dbReference>
<dbReference type="PROSITE" id="PS51462">
    <property type="entry name" value="NUDIX"/>
    <property type="match status" value="1"/>
</dbReference>
<evidence type="ECO:0000256" key="2">
    <source>
        <dbReference type="ARBA" id="ARBA00005582"/>
    </source>
</evidence>
<dbReference type="PROSITE" id="PS00893">
    <property type="entry name" value="NUDIX_BOX"/>
    <property type="match status" value="1"/>
</dbReference>
<dbReference type="CDD" id="cd02883">
    <property type="entry name" value="NUDIX_Hydrolase"/>
    <property type="match status" value="1"/>
</dbReference>
<name>A0ABW1HN72_9ACTN</name>
<evidence type="ECO:0000256" key="4">
    <source>
        <dbReference type="RuleBase" id="RU003476"/>
    </source>
</evidence>
<dbReference type="InterPro" id="IPR020084">
    <property type="entry name" value="NUDIX_hydrolase_CS"/>
</dbReference>
<evidence type="ECO:0000256" key="1">
    <source>
        <dbReference type="ARBA" id="ARBA00001946"/>
    </source>
</evidence>
<evidence type="ECO:0000259" key="5">
    <source>
        <dbReference type="PROSITE" id="PS51462"/>
    </source>
</evidence>
<keyword evidence="3 4" id="KW-0378">Hydrolase</keyword>
<dbReference type="RefSeq" id="WP_353898885.1">
    <property type="nucleotide sequence ID" value="NZ_CP158970.1"/>
</dbReference>
<feature type="domain" description="Nudix hydrolase" evidence="5">
    <location>
        <begin position="5"/>
        <end position="141"/>
    </location>
</feature>
<dbReference type="GO" id="GO:0016787">
    <property type="term" value="F:hydrolase activity"/>
    <property type="evidence" value="ECO:0007669"/>
    <property type="project" value="UniProtKB-KW"/>
</dbReference>
<dbReference type="PANTHER" id="PTHR43046">
    <property type="entry name" value="GDP-MANNOSE MANNOSYL HYDROLASE"/>
    <property type="match status" value="1"/>
</dbReference>
<reference evidence="7" key="1">
    <citation type="journal article" date="2019" name="Int. J. Syst. Evol. Microbiol.">
        <title>The Global Catalogue of Microorganisms (GCM) 10K type strain sequencing project: providing services to taxonomists for standard genome sequencing and annotation.</title>
        <authorList>
            <consortium name="The Broad Institute Genomics Platform"/>
            <consortium name="The Broad Institute Genome Sequencing Center for Infectious Disease"/>
            <person name="Wu L."/>
            <person name="Ma J."/>
        </authorList>
    </citation>
    <scope>NUCLEOTIDE SEQUENCE [LARGE SCALE GENOMIC DNA]</scope>
    <source>
        <strain evidence="7">CGMCC 4.7173</strain>
    </source>
</reference>
<organism evidence="6 7">
    <name type="scientific">Micromonospora harpali</name>
    <dbReference type="NCBI Taxonomy" id="1490225"/>
    <lineage>
        <taxon>Bacteria</taxon>
        <taxon>Bacillati</taxon>
        <taxon>Actinomycetota</taxon>
        <taxon>Actinomycetes</taxon>
        <taxon>Micromonosporales</taxon>
        <taxon>Micromonosporaceae</taxon>
        <taxon>Micromonospora</taxon>
    </lineage>
</organism>
<evidence type="ECO:0000313" key="6">
    <source>
        <dbReference type="EMBL" id="MFC5941699.1"/>
    </source>
</evidence>
<comment type="similarity">
    <text evidence="2 4">Belongs to the Nudix hydrolase family.</text>
</comment>
<accession>A0ABW1HN72</accession>
<sequence>MGSQLLRLAAYGVCIDDDRVLLAQYVSPDRAQRHWTLPGGKVEHAEDPYDAVVREVAEETGYTADVVSLLGVDSRSWHVDWAGPTGGELHCVGIFYSIALAGGELRHETDGSTDMAAWVPISDVPDLERTVIIDTALDLHRNRPASGHVEPVPIGGLLRY</sequence>
<comment type="cofactor">
    <cofactor evidence="1">
        <name>Mg(2+)</name>
        <dbReference type="ChEBI" id="CHEBI:18420"/>
    </cofactor>
</comment>
<dbReference type="EC" id="3.6.-.-" evidence="6"/>
<dbReference type="InterPro" id="IPR015797">
    <property type="entry name" value="NUDIX_hydrolase-like_dom_sf"/>
</dbReference>
<dbReference type="Proteomes" id="UP001596207">
    <property type="component" value="Unassembled WGS sequence"/>
</dbReference>
<protein>
    <submittedName>
        <fullName evidence="6">NUDIX hydrolase</fullName>
        <ecNumber evidence="6">3.6.-.-</ecNumber>
    </submittedName>
</protein>
<dbReference type="PANTHER" id="PTHR43046:SF14">
    <property type="entry name" value="MUTT_NUDIX FAMILY PROTEIN"/>
    <property type="match status" value="1"/>
</dbReference>
<dbReference type="Pfam" id="PF00293">
    <property type="entry name" value="NUDIX"/>
    <property type="match status" value="1"/>
</dbReference>
<dbReference type="SUPFAM" id="SSF55811">
    <property type="entry name" value="Nudix"/>
    <property type="match status" value="1"/>
</dbReference>
<comment type="caution">
    <text evidence="6">The sequence shown here is derived from an EMBL/GenBank/DDBJ whole genome shotgun (WGS) entry which is preliminary data.</text>
</comment>
<keyword evidence="7" id="KW-1185">Reference proteome</keyword>
<proteinExistence type="inferred from homology"/>
<evidence type="ECO:0000313" key="7">
    <source>
        <dbReference type="Proteomes" id="UP001596207"/>
    </source>
</evidence>
<gene>
    <name evidence="6" type="ORF">ACFPZ4_09435</name>
</gene>
<dbReference type="InterPro" id="IPR000086">
    <property type="entry name" value="NUDIX_hydrolase_dom"/>
</dbReference>
<dbReference type="EMBL" id="JBHSQQ010000038">
    <property type="protein sequence ID" value="MFC5941699.1"/>
    <property type="molecule type" value="Genomic_DNA"/>
</dbReference>
<dbReference type="PRINTS" id="PR00502">
    <property type="entry name" value="NUDIXFAMILY"/>
</dbReference>
<evidence type="ECO:0000256" key="3">
    <source>
        <dbReference type="ARBA" id="ARBA00022801"/>
    </source>
</evidence>